<dbReference type="EMBL" id="FMYH01000001">
    <property type="protein sequence ID" value="SDB87245.1"/>
    <property type="molecule type" value="Genomic_DNA"/>
</dbReference>
<feature type="transmembrane region" description="Helical" evidence="1">
    <location>
        <begin position="59"/>
        <end position="76"/>
    </location>
</feature>
<proteinExistence type="predicted"/>
<gene>
    <name evidence="2" type="ORF">SAMN05216410_0592</name>
</gene>
<keyword evidence="3" id="KW-1185">Reference proteome</keyword>
<reference evidence="2 3" key="1">
    <citation type="submission" date="2016-09" db="EMBL/GenBank/DDBJ databases">
        <authorList>
            <person name="Capua I."/>
            <person name="De Benedictis P."/>
            <person name="Joannis T."/>
            <person name="Lombin L.H."/>
            <person name="Cattoli G."/>
        </authorList>
    </citation>
    <scope>NUCLEOTIDE SEQUENCE [LARGE SCALE GENOMIC DNA]</scope>
    <source>
        <strain evidence="2 3">ISLP-3</strain>
    </source>
</reference>
<evidence type="ECO:0000313" key="3">
    <source>
        <dbReference type="Proteomes" id="UP000199039"/>
    </source>
</evidence>
<sequence length="166" mass="17190">MTTFIIIGSIGLCLLVVSMILGELIDFGDGTISGTSLGVGAVVFGALGAIATANDLPTWTAYAGSAVAAVLVVILVQRLVKSLADTEDGTARPLAGLEGVATSRITTTAGEVSLDGELERRLAWANQVITEGTRIVVVEETPGRVLVAPRWPSASSTTPRRWPQST</sequence>
<name>A0A1G6GZY8_9MICO</name>
<accession>A0A1G6GZY8</accession>
<dbReference type="Proteomes" id="UP000199039">
    <property type="component" value="Unassembled WGS sequence"/>
</dbReference>
<keyword evidence="1" id="KW-1133">Transmembrane helix</keyword>
<keyword evidence="1" id="KW-0472">Membrane</keyword>
<feature type="transmembrane region" description="Helical" evidence="1">
    <location>
        <begin position="32"/>
        <end position="53"/>
    </location>
</feature>
<dbReference type="AlphaFoldDB" id="A0A1G6GZY8"/>
<dbReference type="STRING" id="1814289.SAMN05216410_0592"/>
<dbReference type="RefSeq" id="WP_093180652.1">
    <property type="nucleotide sequence ID" value="NZ_FMYH01000001.1"/>
</dbReference>
<keyword evidence="1" id="KW-0812">Transmembrane</keyword>
<organism evidence="2 3">
    <name type="scientific">Sanguibacter gelidistatuariae</name>
    <dbReference type="NCBI Taxonomy" id="1814289"/>
    <lineage>
        <taxon>Bacteria</taxon>
        <taxon>Bacillati</taxon>
        <taxon>Actinomycetota</taxon>
        <taxon>Actinomycetes</taxon>
        <taxon>Micrococcales</taxon>
        <taxon>Sanguibacteraceae</taxon>
        <taxon>Sanguibacter</taxon>
    </lineage>
</organism>
<feature type="transmembrane region" description="Helical" evidence="1">
    <location>
        <begin position="6"/>
        <end position="25"/>
    </location>
</feature>
<evidence type="ECO:0000313" key="2">
    <source>
        <dbReference type="EMBL" id="SDB87245.1"/>
    </source>
</evidence>
<evidence type="ECO:0000256" key="1">
    <source>
        <dbReference type="SAM" id="Phobius"/>
    </source>
</evidence>
<protein>
    <submittedName>
        <fullName evidence="2">NfeD-like C-terminal, partner-binding</fullName>
    </submittedName>
</protein>
<dbReference type="OrthoDB" id="5148384at2"/>